<proteinExistence type="inferred from homology"/>
<dbReference type="SUPFAM" id="SSF53098">
    <property type="entry name" value="Ribonuclease H-like"/>
    <property type="match status" value="1"/>
</dbReference>
<comment type="similarity">
    <text evidence="7">Belongs to the exonuclease superfamily. TREX family.</text>
</comment>
<organism evidence="10 11">
    <name type="scientific">Porites evermanni</name>
    <dbReference type="NCBI Taxonomy" id="104178"/>
    <lineage>
        <taxon>Eukaryota</taxon>
        <taxon>Metazoa</taxon>
        <taxon>Cnidaria</taxon>
        <taxon>Anthozoa</taxon>
        <taxon>Hexacorallia</taxon>
        <taxon>Scleractinia</taxon>
        <taxon>Fungiina</taxon>
        <taxon>Poritidae</taxon>
        <taxon>Porites</taxon>
    </lineage>
</organism>
<protein>
    <recommendedName>
        <fullName evidence="9">Exonuclease domain-containing protein</fullName>
    </recommendedName>
</protein>
<dbReference type="CDD" id="cd06127">
    <property type="entry name" value="DEDDh"/>
    <property type="match status" value="1"/>
</dbReference>
<comment type="cofactor">
    <cofactor evidence="1">
        <name>Mg(2+)</name>
        <dbReference type="ChEBI" id="CHEBI:18420"/>
    </cofactor>
</comment>
<evidence type="ECO:0000256" key="4">
    <source>
        <dbReference type="ARBA" id="ARBA00022801"/>
    </source>
</evidence>
<dbReference type="Pfam" id="PF25244">
    <property type="entry name" value="PML_C"/>
    <property type="match status" value="1"/>
</dbReference>
<dbReference type="InterPro" id="IPR036397">
    <property type="entry name" value="RNaseH_sf"/>
</dbReference>
<dbReference type="SMART" id="SM00479">
    <property type="entry name" value="EXOIII"/>
    <property type="match status" value="1"/>
</dbReference>
<evidence type="ECO:0000313" key="10">
    <source>
        <dbReference type="EMBL" id="CAH3024653.1"/>
    </source>
</evidence>
<comment type="caution">
    <text evidence="10">The sequence shown here is derived from an EMBL/GenBank/DDBJ whole genome shotgun (WGS) entry which is preliminary data.</text>
</comment>
<dbReference type="InterPro" id="IPR057617">
    <property type="entry name" value="PML_C"/>
</dbReference>
<keyword evidence="4" id="KW-0378">Hydrolase</keyword>
<dbReference type="InterPro" id="IPR049012">
    <property type="entry name" value="Mutator_transp_dom"/>
</dbReference>
<dbReference type="InterPro" id="IPR040393">
    <property type="entry name" value="TREX1/2"/>
</dbReference>
<sequence length="856" mass="94950">MAAVLPANARRTNKGRFCGAKAFIRNKNAANRLTVSWSGIEKEKNEKNVPDPEVRSEFSLRGRRVVELNVLAEALDGGCEACGAALRLSDCIKETLSGLGSLLYICCSNSECGETNICRTNKTHRSTGTTRGRPIFDVNTKLAAGMLHAGIGPTHVNELLSCINVPSVGESTLKAREREVGPQIEKLAKESCLENLESERNLWKDDSEKENVAIGASYDMGWQKRGKAHNSLTGVGSMVGLKTGKVICYGSRSKRCATCEAASRQSKKPRIHDCRLNWDGSSKAMEADVCVDLVKSCGEKNAVVSVLVGDDDSSTISKVRQNVEHEVEKWSDVVHAKRSFGSSLYSIKTQNKSLTDMNKDDEEGVRNGLKSIVPHAYGDHSSCGNWCGYLKNPASYKHRGLPHGKDLTDRGLRQSLEKIIEVYASNAKKLAPLGSSQANEALNNTIGSKAPKIRHYGSSESNDFRVACAVGQKNLGHSYVSQAFMKTQLSPGSNSLKFAKKMDKRILSLKEKQKTKEYKKRRIEKKEKRLKKTKQLENREGQQYSSGMGFDGDDATQEIPAPPAASKIERIPLFYHALFLKKTGEMQISWTGNDAEILQIAATDGKDEFSIYVKPCYTISPEASAVNKLTFQRGMLFYDGKPITDAVAIDVALKNFIEWLKSRMPCILVAHNCKSFDAKFLVQAAEKNGFMDDLAQTVSGFTDSLPAFRELLPERKSHSQENLVQDLLGKSYEAHNALADVQTLYQLVNKFLNVKLLQKHSFKVSWVASYQKLLKEKKLLVNTLQPLVSEKYMSASMAIKCASSGLGLHHLQMVYQRGKEEGVKQVLMERFDNKPRVSSNKRVLAQICQYFKDNAN</sequence>
<dbReference type="InterPro" id="IPR013520">
    <property type="entry name" value="Ribonucl_H"/>
</dbReference>
<evidence type="ECO:0000256" key="3">
    <source>
        <dbReference type="ARBA" id="ARBA00022723"/>
    </source>
</evidence>
<evidence type="ECO:0000256" key="6">
    <source>
        <dbReference type="ARBA" id="ARBA00022842"/>
    </source>
</evidence>
<keyword evidence="5" id="KW-0269">Exonuclease</keyword>
<evidence type="ECO:0000313" key="11">
    <source>
        <dbReference type="Proteomes" id="UP001159427"/>
    </source>
</evidence>
<evidence type="ECO:0000259" key="9">
    <source>
        <dbReference type="SMART" id="SM00479"/>
    </source>
</evidence>
<dbReference type="EMBL" id="CALNXI010000313">
    <property type="protein sequence ID" value="CAH3024653.1"/>
    <property type="molecule type" value="Genomic_DNA"/>
</dbReference>
<dbReference type="InterPro" id="IPR012337">
    <property type="entry name" value="RNaseH-like_sf"/>
</dbReference>
<keyword evidence="11" id="KW-1185">Reference proteome</keyword>
<feature type="region of interest" description="Disordered" evidence="8">
    <location>
        <begin position="533"/>
        <end position="559"/>
    </location>
</feature>
<keyword evidence="2" id="KW-0540">Nuclease</keyword>
<evidence type="ECO:0000256" key="2">
    <source>
        <dbReference type="ARBA" id="ARBA00022722"/>
    </source>
</evidence>
<feature type="domain" description="Exonuclease" evidence="9">
    <location>
        <begin position="583"/>
        <end position="757"/>
    </location>
</feature>
<dbReference type="Pfam" id="PF00929">
    <property type="entry name" value="RNase_T"/>
    <property type="match status" value="1"/>
</dbReference>
<dbReference type="Gene3D" id="3.30.420.10">
    <property type="entry name" value="Ribonuclease H-like superfamily/Ribonuclease H"/>
    <property type="match status" value="1"/>
</dbReference>
<evidence type="ECO:0000256" key="1">
    <source>
        <dbReference type="ARBA" id="ARBA00001946"/>
    </source>
</evidence>
<evidence type="ECO:0000256" key="7">
    <source>
        <dbReference type="ARBA" id="ARBA00025769"/>
    </source>
</evidence>
<gene>
    <name evidence="10" type="ORF">PEVE_00023591</name>
</gene>
<accession>A0ABN8M9G0</accession>
<dbReference type="PANTHER" id="PTHR13058">
    <property type="entry name" value="THREE PRIME REPAIR EXONUCLEASE 1, 2"/>
    <property type="match status" value="1"/>
</dbReference>
<reference evidence="10 11" key="1">
    <citation type="submission" date="2022-05" db="EMBL/GenBank/DDBJ databases">
        <authorList>
            <consortium name="Genoscope - CEA"/>
            <person name="William W."/>
        </authorList>
    </citation>
    <scope>NUCLEOTIDE SEQUENCE [LARGE SCALE GENOMIC DNA]</scope>
</reference>
<dbReference type="Pfam" id="PF20700">
    <property type="entry name" value="Mutator"/>
    <property type="match status" value="1"/>
</dbReference>
<keyword evidence="3" id="KW-0479">Metal-binding</keyword>
<dbReference type="PANTHER" id="PTHR13058:SF22">
    <property type="entry name" value="EXODEOXYRIBONUCLEASE III"/>
    <property type="match status" value="1"/>
</dbReference>
<keyword evidence="6" id="KW-0460">Magnesium</keyword>
<name>A0ABN8M9G0_9CNID</name>
<evidence type="ECO:0000256" key="8">
    <source>
        <dbReference type="SAM" id="MobiDB-lite"/>
    </source>
</evidence>
<dbReference type="Proteomes" id="UP001159427">
    <property type="component" value="Unassembled WGS sequence"/>
</dbReference>
<evidence type="ECO:0000256" key="5">
    <source>
        <dbReference type="ARBA" id="ARBA00022839"/>
    </source>
</evidence>